<keyword evidence="2" id="KW-1185">Reference proteome</keyword>
<name>A0A8S1D9Q3_9INSE</name>
<evidence type="ECO:0000313" key="1">
    <source>
        <dbReference type="EMBL" id="CAB3377328.1"/>
    </source>
</evidence>
<dbReference type="EMBL" id="CADEPI010000143">
    <property type="protein sequence ID" value="CAB3377328.1"/>
    <property type="molecule type" value="Genomic_DNA"/>
</dbReference>
<accession>A0A8S1D9Q3</accession>
<protein>
    <submittedName>
        <fullName evidence="1">Uncharacterized protein</fullName>
    </submittedName>
</protein>
<comment type="caution">
    <text evidence="1">The sequence shown here is derived from an EMBL/GenBank/DDBJ whole genome shotgun (WGS) entry which is preliminary data.</text>
</comment>
<organism evidence="1 2">
    <name type="scientific">Cloeon dipterum</name>
    <dbReference type="NCBI Taxonomy" id="197152"/>
    <lineage>
        <taxon>Eukaryota</taxon>
        <taxon>Metazoa</taxon>
        <taxon>Ecdysozoa</taxon>
        <taxon>Arthropoda</taxon>
        <taxon>Hexapoda</taxon>
        <taxon>Insecta</taxon>
        <taxon>Pterygota</taxon>
        <taxon>Palaeoptera</taxon>
        <taxon>Ephemeroptera</taxon>
        <taxon>Pisciforma</taxon>
        <taxon>Baetidae</taxon>
        <taxon>Cloeon</taxon>
    </lineage>
</organism>
<evidence type="ECO:0000313" key="2">
    <source>
        <dbReference type="Proteomes" id="UP000494165"/>
    </source>
</evidence>
<reference evidence="1 2" key="1">
    <citation type="submission" date="2020-04" db="EMBL/GenBank/DDBJ databases">
        <authorList>
            <person name="Alioto T."/>
            <person name="Alioto T."/>
            <person name="Gomez Garrido J."/>
        </authorList>
    </citation>
    <scope>NUCLEOTIDE SEQUENCE [LARGE SCALE GENOMIC DNA]</scope>
</reference>
<proteinExistence type="predicted"/>
<dbReference type="Proteomes" id="UP000494165">
    <property type="component" value="Unassembled WGS sequence"/>
</dbReference>
<gene>
    <name evidence="1" type="ORF">CLODIP_2_CD05637</name>
</gene>
<dbReference type="AlphaFoldDB" id="A0A8S1D9Q3"/>
<sequence>MPGTLGAIIMRQRERKVLVSSYLAQRFLKGTRPGSNSEIAACDANVLLVNQISFYQGYYHAVTASCCLVRTQDNARTAVD</sequence>